<dbReference type="EMBL" id="AP019860">
    <property type="protein sequence ID" value="BBM83654.1"/>
    <property type="molecule type" value="Genomic_DNA"/>
</dbReference>
<keyword evidence="2 5" id="KW-0808">Transferase</keyword>
<dbReference type="KEGG" id="uam:UABAM_02007"/>
<evidence type="ECO:0000313" key="5">
    <source>
        <dbReference type="EMBL" id="BBM83654.1"/>
    </source>
</evidence>
<evidence type="ECO:0000259" key="4">
    <source>
        <dbReference type="Pfam" id="PF00588"/>
    </source>
</evidence>
<accession>A0A5S9IL10</accession>
<keyword evidence="1 5" id="KW-0489">Methyltransferase</keyword>
<dbReference type="PANTHER" id="PTHR43191">
    <property type="entry name" value="RRNA METHYLTRANSFERASE 3"/>
    <property type="match status" value="1"/>
</dbReference>
<keyword evidence="3" id="KW-0472">Membrane</keyword>
<feature type="domain" description="tRNA/rRNA methyltransferase SpoU type" evidence="4">
    <location>
        <begin position="8"/>
        <end position="142"/>
    </location>
</feature>
<proteinExistence type="predicted"/>
<dbReference type="Pfam" id="PF00588">
    <property type="entry name" value="SpoU_methylase"/>
    <property type="match status" value="1"/>
</dbReference>
<dbReference type="GO" id="GO:0008173">
    <property type="term" value="F:RNA methyltransferase activity"/>
    <property type="evidence" value="ECO:0007669"/>
    <property type="project" value="InterPro"/>
</dbReference>
<dbReference type="Gene3D" id="3.40.1280.10">
    <property type="match status" value="1"/>
</dbReference>
<dbReference type="OrthoDB" id="9794400at2"/>
<evidence type="ECO:0000256" key="3">
    <source>
        <dbReference type="SAM" id="Phobius"/>
    </source>
</evidence>
<dbReference type="InterPro" id="IPR029028">
    <property type="entry name" value="Alpha/beta_knot_MTases"/>
</dbReference>
<name>A0A5S9IL10_UABAM</name>
<keyword evidence="3" id="KW-1133">Transmembrane helix</keyword>
<dbReference type="GO" id="GO:0003723">
    <property type="term" value="F:RNA binding"/>
    <property type="evidence" value="ECO:0007669"/>
    <property type="project" value="InterPro"/>
</dbReference>
<dbReference type="PANTHER" id="PTHR43191:SF2">
    <property type="entry name" value="RRNA METHYLTRANSFERASE 3, MITOCHONDRIAL"/>
    <property type="match status" value="1"/>
</dbReference>
<protein>
    <submittedName>
        <fullName evidence="5">23S rRNA (Guanosine-2'-O-)-methyltransferaseRlmB</fullName>
    </submittedName>
</protein>
<evidence type="ECO:0000313" key="6">
    <source>
        <dbReference type="Proteomes" id="UP000326354"/>
    </source>
</evidence>
<dbReference type="SUPFAM" id="SSF75217">
    <property type="entry name" value="alpha/beta knot"/>
    <property type="match status" value="1"/>
</dbReference>
<dbReference type="Proteomes" id="UP000326354">
    <property type="component" value="Chromosome"/>
</dbReference>
<organism evidence="5 6">
    <name type="scientific">Uabimicrobium amorphum</name>
    <dbReference type="NCBI Taxonomy" id="2596890"/>
    <lineage>
        <taxon>Bacteria</taxon>
        <taxon>Pseudomonadati</taxon>
        <taxon>Planctomycetota</taxon>
        <taxon>Candidatus Uabimicrobiia</taxon>
        <taxon>Candidatus Uabimicrobiales</taxon>
        <taxon>Candidatus Uabimicrobiaceae</taxon>
        <taxon>Candidatus Uabimicrobium</taxon>
    </lineage>
</organism>
<feature type="transmembrane region" description="Helical" evidence="3">
    <location>
        <begin position="120"/>
        <end position="145"/>
    </location>
</feature>
<gene>
    <name evidence="5" type="ORF">UABAM_02007</name>
</gene>
<sequence length="150" mass="17454">MADHITQVFIDNAWDPRNHKAILNLCLGFGVDKIYLYHSYNYYERETYEKMDDIEVEDVTDLALFHQQKSEDGFQFIAADFDENAQKICDFTFPEKSMVVFGAEKLGISPEVKELCDHIIYIPMVGLVQSFNISVSVGIFCYEIFKQRNK</sequence>
<keyword evidence="3" id="KW-0812">Transmembrane</keyword>
<evidence type="ECO:0000256" key="1">
    <source>
        <dbReference type="ARBA" id="ARBA00022603"/>
    </source>
</evidence>
<keyword evidence="6" id="KW-1185">Reference proteome</keyword>
<dbReference type="GO" id="GO:0006396">
    <property type="term" value="P:RNA processing"/>
    <property type="evidence" value="ECO:0007669"/>
    <property type="project" value="InterPro"/>
</dbReference>
<dbReference type="InterPro" id="IPR051259">
    <property type="entry name" value="rRNA_Methyltransferase"/>
</dbReference>
<evidence type="ECO:0000256" key="2">
    <source>
        <dbReference type="ARBA" id="ARBA00022679"/>
    </source>
</evidence>
<dbReference type="InterPro" id="IPR001537">
    <property type="entry name" value="SpoU_MeTrfase"/>
</dbReference>
<dbReference type="InterPro" id="IPR029026">
    <property type="entry name" value="tRNA_m1G_MTases_N"/>
</dbReference>
<dbReference type="GO" id="GO:0032259">
    <property type="term" value="P:methylation"/>
    <property type="evidence" value="ECO:0007669"/>
    <property type="project" value="UniProtKB-KW"/>
</dbReference>
<dbReference type="AlphaFoldDB" id="A0A5S9IL10"/>
<reference evidence="5 6" key="1">
    <citation type="submission" date="2019-08" db="EMBL/GenBank/DDBJ databases">
        <title>Complete genome sequence of Candidatus Uab amorphum.</title>
        <authorList>
            <person name="Shiratori T."/>
            <person name="Suzuki S."/>
            <person name="Kakizawa Y."/>
            <person name="Ishida K."/>
        </authorList>
    </citation>
    <scope>NUCLEOTIDE SEQUENCE [LARGE SCALE GENOMIC DNA]</scope>
    <source>
        <strain evidence="5 6">SRT547</strain>
    </source>
</reference>
<dbReference type="RefSeq" id="WP_151967847.1">
    <property type="nucleotide sequence ID" value="NZ_AP019860.1"/>
</dbReference>